<dbReference type="Ensembl" id="ENSPKIT00000032376.1">
    <property type="protein sequence ID" value="ENSPKIP00000008299.1"/>
    <property type="gene ID" value="ENSPKIG00000023860.1"/>
</dbReference>
<dbReference type="PANTHER" id="PTHR37162">
    <property type="entry name" value="HAT FAMILY DIMERISATION DOMAINCONTAINING PROTEIN-RELATED"/>
    <property type="match status" value="1"/>
</dbReference>
<organism evidence="1 2">
    <name type="scientific">Paramormyrops kingsleyae</name>
    <dbReference type="NCBI Taxonomy" id="1676925"/>
    <lineage>
        <taxon>Eukaryota</taxon>
        <taxon>Metazoa</taxon>
        <taxon>Chordata</taxon>
        <taxon>Craniata</taxon>
        <taxon>Vertebrata</taxon>
        <taxon>Euteleostomi</taxon>
        <taxon>Actinopterygii</taxon>
        <taxon>Neopterygii</taxon>
        <taxon>Teleostei</taxon>
        <taxon>Osteoglossocephala</taxon>
        <taxon>Osteoglossomorpha</taxon>
        <taxon>Osteoglossiformes</taxon>
        <taxon>Mormyridae</taxon>
        <taxon>Paramormyrops</taxon>
    </lineage>
</organism>
<dbReference type="InterPro" id="IPR012337">
    <property type="entry name" value="RNaseH-like_sf"/>
</dbReference>
<evidence type="ECO:0000313" key="2">
    <source>
        <dbReference type="Proteomes" id="UP000261540"/>
    </source>
</evidence>
<name>A0A3B3QR09_9TELE</name>
<proteinExistence type="predicted"/>
<evidence type="ECO:0000313" key="1">
    <source>
        <dbReference type="Ensembl" id="ENSPKIP00000008299.1"/>
    </source>
</evidence>
<accession>A0A3B3QR09</accession>
<reference evidence="1" key="1">
    <citation type="submission" date="2025-08" db="UniProtKB">
        <authorList>
            <consortium name="Ensembl"/>
        </authorList>
    </citation>
    <scope>IDENTIFICATION</scope>
</reference>
<dbReference type="SUPFAM" id="SSF53098">
    <property type="entry name" value="Ribonuclease H-like"/>
    <property type="match status" value="1"/>
</dbReference>
<protein>
    <submittedName>
        <fullName evidence="1">Uncharacterized protein</fullName>
    </submittedName>
</protein>
<keyword evidence="2" id="KW-1185">Reference proteome</keyword>
<sequence length="573" mass="65531">MLYSVKVLKYVFDAAYYSSYTDLLPGVSDNTFMLKRIISSLKLVAWWLNFNHPRFWVNVVPPFSSMRLTDIGFAVSKQNESRQRAELKVATYVACHTSIKSVDHLGELMCSTCDKDIKMHRTKCTALINHAIAPCMFKDLQRDIGGAEYSLVIDESTDISSVKQLCVVIRYFSMTLNKIVSTFLGLINLEGETAEAIASTLTRFLQSIELDIKKCIGLGTDGCSVMVGKRNSVYTHLLQKNPNLQLLKCVCHSIQLCVSKAVETLPRNLEYLVSHSHNWFSHSALRRREYAKIYSLINPGEIPLMLVQMSGTRWLSIHDCCSRILNQWDELKLHFQLTKDHQRCYDAEILHQMYSDPVNKLYLLFLMPFLQEFNRINKLFQQDTGNPFKMLECLLHFFRCLISRVVRPGMIPTSDEQLLAIDITDPSVLLPVGAVNYGVTFMMALDEARMESTAERNMKSRCRDFLVEAGRQVQQRLPANIQIWKSMTVFSPTIILSQTKPQLSSVSMLKLYSGDLAALETQYQAVSYLPWTNKEDSQAEAFWVEVLNYKDSSGDHTFKKTCPLFLCHCLQCL</sequence>
<dbReference type="AlphaFoldDB" id="A0A3B3QR09"/>
<reference evidence="1" key="2">
    <citation type="submission" date="2025-09" db="UniProtKB">
        <authorList>
            <consortium name="Ensembl"/>
        </authorList>
    </citation>
    <scope>IDENTIFICATION</scope>
</reference>
<dbReference type="Proteomes" id="UP000261540">
    <property type="component" value="Unplaced"/>
</dbReference>
<dbReference type="GeneTree" id="ENSGT00940000167351"/>
<dbReference type="PANTHER" id="PTHR37162:SF1">
    <property type="entry name" value="BED-TYPE DOMAIN-CONTAINING PROTEIN"/>
    <property type="match status" value="1"/>
</dbReference>